<comment type="caution">
    <text evidence="3">The sequence shown here is derived from an EMBL/GenBank/DDBJ whole genome shotgun (WGS) entry which is preliminary data.</text>
</comment>
<dbReference type="RefSeq" id="WP_184170157.1">
    <property type="nucleotide sequence ID" value="NZ_JACHGF010000001.1"/>
</dbReference>
<gene>
    <name evidence="3" type="ORF">HNQ92_000414</name>
</gene>
<protein>
    <recommendedName>
        <fullName evidence="2">TonB C-terminal domain-containing protein</fullName>
    </recommendedName>
</protein>
<dbReference type="Proteomes" id="UP000557307">
    <property type="component" value="Unassembled WGS sequence"/>
</dbReference>
<evidence type="ECO:0000256" key="1">
    <source>
        <dbReference type="SAM" id="SignalP"/>
    </source>
</evidence>
<feature type="signal peptide" evidence="1">
    <location>
        <begin position="1"/>
        <end position="19"/>
    </location>
</feature>
<dbReference type="Pfam" id="PF03544">
    <property type="entry name" value="TonB_C"/>
    <property type="match status" value="1"/>
</dbReference>
<name>A0A840TM33_9BACT</name>
<dbReference type="GO" id="GO:0055085">
    <property type="term" value="P:transmembrane transport"/>
    <property type="evidence" value="ECO:0007669"/>
    <property type="project" value="InterPro"/>
</dbReference>
<evidence type="ECO:0000259" key="2">
    <source>
        <dbReference type="Pfam" id="PF03544"/>
    </source>
</evidence>
<sequence length="143" mass="16560">MKLYLTFALLLVFSFFTRAQHTSSQTVTHETLPEFPGGAQQFYKYIGKNFKYPKSAVKAAYQGSVEVNFVIDNNGKIKVDSLDFGKMYFNKKNIDNTLEIKAKEETTAELKRVFESSPAWKPAYKDGLPVWVHFKMVYNLYFE</sequence>
<reference evidence="3 4" key="1">
    <citation type="submission" date="2020-08" db="EMBL/GenBank/DDBJ databases">
        <title>Genomic Encyclopedia of Type Strains, Phase IV (KMG-IV): sequencing the most valuable type-strain genomes for metagenomic binning, comparative biology and taxonomic classification.</title>
        <authorList>
            <person name="Goeker M."/>
        </authorList>
    </citation>
    <scope>NUCLEOTIDE SEQUENCE [LARGE SCALE GENOMIC DNA]</scope>
    <source>
        <strain evidence="3 4">DSM 105074</strain>
    </source>
</reference>
<keyword evidence="1" id="KW-0732">Signal</keyword>
<dbReference type="InterPro" id="IPR037682">
    <property type="entry name" value="TonB_C"/>
</dbReference>
<keyword evidence="4" id="KW-1185">Reference proteome</keyword>
<feature type="chain" id="PRO_5032559851" description="TonB C-terminal domain-containing protein" evidence="1">
    <location>
        <begin position="20"/>
        <end position="143"/>
    </location>
</feature>
<dbReference type="Gene3D" id="3.30.1150.10">
    <property type="match status" value="1"/>
</dbReference>
<dbReference type="AlphaFoldDB" id="A0A840TM33"/>
<feature type="domain" description="TonB C-terminal" evidence="2">
    <location>
        <begin position="49"/>
        <end position="78"/>
    </location>
</feature>
<evidence type="ECO:0000313" key="3">
    <source>
        <dbReference type="EMBL" id="MBB5282293.1"/>
    </source>
</evidence>
<accession>A0A840TM33</accession>
<dbReference type="EMBL" id="JACHGF010000001">
    <property type="protein sequence ID" value="MBB5282293.1"/>
    <property type="molecule type" value="Genomic_DNA"/>
</dbReference>
<evidence type="ECO:0000313" key="4">
    <source>
        <dbReference type="Proteomes" id="UP000557307"/>
    </source>
</evidence>
<proteinExistence type="predicted"/>
<organism evidence="3 4">
    <name type="scientific">Rhabdobacter roseus</name>
    <dbReference type="NCBI Taxonomy" id="1655419"/>
    <lineage>
        <taxon>Bacteria</taxon>
        <taxon>Pseudomonadati</taxon>
        <taxon>Bacteroidota</taxon>
        <taxon>Cytophagia</taxon>
        <taxon>Cytophagales</taxon>
        <taxon>Cytophagaceae</taxon>
        <taxon>Rhabdobacter</taxon>
    </lineage>
</organism>
<dbReference type="SUPFAM" id="SSF74653">
    <property type="entry name" value="TolA/TonB C-terminal domain"/>
    <property type="match status" value="1"/>
</dbReference>